<sequence length="261" mass="30011">MKRIHLFEFEDQKWFPSFLRKFVTDFLQFLSNKAKVYQPVIPEINQTLQKLNSATIIDLGSGSGGGLIWLAKQLKQQNSDLQIVLTDLYPNKTAYANVAKQFSYFTYYENPVNGMNVTKSLKGFRTMFLSFHHFKPNQAITILQNAVDENQPIGIFEIQDRSLPSIIAMLLSPISVLLTTPFIKPFSLLRLFFTYLIPIIPIVVLWDGVVSSLRTYSVDEMQDLIQKVTNSNHFHWEIEKKKAKSGFVIYTIGIPKKQNPL</sequence>
<keyword evidence="1" id="KW-0812">Transmembrane</keyword>
<evidence type="ECO:0000313" key="2">
    <source>
        <dbReference type="EMBL" id="SEI00566.1"/>
    </source>
</evidence>
<protein>
    <recommendedName>
        <fullName evidence="4">Class I SAM-dependent methyltransferase</fullName>
    </recommendedName>
</protein>
<dbReference type="Proteomes" id="UP000199634">
    <property type="component" value="Unassembled WGS sequence"/>
</dbReference>
<dbReference type="STRING" id="1159016.SAMN02927937_02681"/>
<evidence type="ECO:0008006" key="4">
    <source>
        <dbReference type="Google" id="ProtNLM"/>
    </source>
</evidence>
<dbReference type="EMBL" id="FNXE01000055">
    <property type="protein sequence ID" value="SEI00566.1"/>
    <property type="molecule type" value="Genomic_DNA"/>
</dbReference>
<dbReference type="OrthoDB" id="117053at2"/>
<accession>A0A1H6MS72</accession>
<reference evidence="2 3" key="1">
    <citation type="submission" date="2016-10" db="EMBL/GenBank/DDBJ databases">
        <authorList>
            <person name="de Groot N.N."/>
        </authorList>
    </citation>
    <scope>NUCLEOTIDE SEQUENCE [LARGE SCALE GENOMIC DNA]</scope>
    <source>
        <strain evidence="2 3">CGMCC 1.10825</strain>
    </source>
</reference>
<keyword evidence="1" id="KW-1133">Transmembrane helix</keyword>
<organism evidence="2 3">
    <name type="scientific">Paenimyroides marinum</name>
    <dbReference type="NCBI Taxonomy" id="1159016"/>
    <lineage>
        <taxon>Bacteria</taxon>
        <taxon>Pseudomonadati</taxon>
        <taxon>Bacteroidota</taxon>
        <taxon>Flavobacteriia</taxon>
        <taxon>Flavobacteriales</taxon>
        <taxon>Flavobacteriaceae</taxon>
        <taxon>Paenimyroides</taxon>
    </lineage>
</organism>
<dbReference type="SUPFAM" id="SSF53335">
    <property type="entry name" value="S-adenosyl-L-methionine-dependent methyltransferases"/>
    <property type="match status" value="2"/>
</dbReference>
<feature type="transmembrane region" description="Helical" evidence="1">
    <location>
        <begin position="189"/>
        <end position="206"/>
    </location>
</feature>
<gene>
    <name evidence="2" type="ORF">SAMN02927937_02681</name>
</gene>
<evidence type="ECO:0000313" key="3">
    <source>
        <dbReference type="Proteomes" id="UP000199634"/>
    </source>
</evidence>
<name>A0A1H6MS72_9FLAO</name>
<dbReference type="Gene3D" id="3.40.50.150">
    <property type="entry name" value="Vaccinia Virus protein VP39"/>
    <property type="match status" value="1"/>
</dbReference>
<keyword evidence="3" id="KW-1185">Reference proteome</keyword>
<keyword evidence="1" id="KW-0472">Membrane</keyword>
<dbReference type="RefSeq" id="WP_091102219.1">
    <property type="nucleotide sequence ID" value="NZ_FNXE01000055.1"/>
</dbReference>
<dbReference type="InterPro" id="IPR029063">
    <property type="entry name" value="SAM-dependent_MTases_sf"/>
</dbReference>
<proteinExistence type="predicted"/>
<dbReference type="AlphaFoldDB" id="A0A1H6MS72"/>
<evidence type="ECO:0000256" key="1">
    <source>
        <dbReference type="SAM" id="Phobius"/>
    </source>
</evidence>